<dbReference type="InterPro" id="IPR001077">
    <property type="entry name" value="COMT_C"/>
</dbReference>
<feature type="region of interest" description="Disordered" evidence="4">
    <location>
        <begin position="32"/>
        <end position="51"/>
    </location>
</feature>
<protein>
    <recommendedName>
        <fullName evidence="5">O-methyltransferase C-terminal domain-containing protein</fullName>
    </recommendedName>
</protein>
<evidence type="ECO:0000256" key="4">
    <source>
        <dbReference type="SAM" id="MobiDB-lite"/>
    </source>
</evidence>
<evidence type="ECO:0000256" key="1">
    <source>
        <dbReference type="ARBA" id="ARBA00022603"/>
    </source>
</evidence>
<dbReference type="Proteomes" id="UP001176517">
    <property type="component" value="Unassembled WGS sequence"/>
</dbReference>
<keyword evidence="3" id="KW-0949">S-adenosyl-L-methionine</keyword>
<comment type="caution">
    <text evidence="6">The sequence shown here is derived from an EMBL/GenBank/DDBJ whole genome shotgun (WGS) entry which is preliminary data.</text>
</comment>
<feature type="domain" description="O-methyltransferase C-terminal" evidence="5">
    <location>
        <begin position="366"/>
        <end position="453"/>
    </location>
</feature>
<evidence type="ECO:0000259" key="5">
    <source>
        <dbReference type="Pfam" id="PF00891"/>
    </source>
</evidence>
<evidence type="ECO:0000256" key="3">
    <source>
        <dbReference type="ARBA" id="ARBA00022691"/>
    </source>
</evidence>
<dbReference type="InterPro" id="IPR036388">
    <property type="entry name" value="WH-like_DNA-bd_sf"/>
</dbReference>
<dbReference type="AlphaFoldDB" id="A0AAN6GRQ7"/>
<dbReference type="PROSITE" id="PS51683">
    <property type="entry name" value="SAM_OMT_II"/>
    <property type="match status" value="1"/>
</dbReference>
<dbReference type="Gene3D" id="3.40.50.150">
    <property type="entry name" value="Vaccinia Virus protein VP39"/>
    <property type="match status" value="1"/>
</dbReference>
<gene>
    <name evidence="6" type="ORF">OC846_003616</name>
</gene>
<dbReference type="SUPFAM" id="SSF46785">
    <property type="entry name" value="Winged helix' DNA-binding domain"/>
    <property type="match status" value="1"/>
</dbReference>
<evidence type="ECO:0000313" key="6">
    <source>
        <dbReference type="EMBL" id="KAK0550600.1"/>
    </source>
</evidence>
<dbReference type="Pfam" id="PF00891">
    <property type="entry name" value="Methyltransf_2"/>
    <property type="match status" value="2"/>
</dbReference>
<keyword evidence="2" id="KW-0808">Transferase</keyword>
<dbReference type="InterPro" id="IPR016461">
    <property type="entry name" value="COMT-like"/>
</dbReference>
<dbReference type="InterPro" id="IPR029063">
    <property type="entry name" value="SAM-dependent_MTases_sf"/>
</dbReference>
<dbReference type="Gene3D" id="1.10.10.10">
    <property type="entry name" value="Winged helix-like DNA-binding domain superfamily/Winged helix DNA-binding domain"/>
    <property type="match status" value="1"/>
</dbReference>
<reference evidence="6" key="1">
    <citation type="journal article" date="2023" name="PhytoFront">
        <title>Draft Genome Resources of Seven Strains of Tilletia horrida, Causal Agent of Kernel Smut of Rice.</title>
        <authorList>
            <person name="Khanal S."/>
            <person name="Antony Babu S."/>
            <person name="Zhou X.G."/>
        </authorList>
    </citation>
    <scope>NUCLEOTIDE SEQUENCE</scope>
    <source>
        <strain evidence="6">TX6</strain>
    </source>
</reference>
<accession>A0AAN6GRQ7</accession>
<evidence type="ECO:0000256" key="2">
    <source>
        <dbReference type="ARBA" id="ARBA00022679"/>
    </source>
</evidence>
<sequence length="474" mass="51209">MSSSPALSAQTAELIKLITQAATAIENAYTTNNQPIPSLAPSSAADTGSDRGVGQLPSAEFLQNVDLLKAAADKLIAKFAPPPVHVASTCMAFLDSAAMHVVVDHGIADIIRRHDPDASKGVPVETIAVEAKLEPRHLARLLRHLANLRHIFVETAPSVFALNRHSTTLLPDSASSCINIYGFYLDEALLSAPFLNKSLSDLSNSAAFSIENSAFARAYGKQIFDVYAAEPARAIRFGKAMPEVSSLISLARSVAEDVPWQVEFGSRNPKGVFVDVGGGAGHEALGIAPKLPGWEFVVEDLPHVIETSAKELWDAHGSQINHRLVTQNFFEPQSVKGADIYYLKYIMPLLKSRSPPCSLVNRLIGTRIKHDWPDQKSIEILKHIRAAADPVKTRLLIAESIITDLVEGQTSASALKGAGLAHSADLLMMAVLEAQERTLEEFRTNIIEPSGFKVVKVHPIRSHTGIAVIECVPV</sequence>
<dbReference type="PANTHER" id="PTHR43712:SF2">
    <property type="entry name" value="O-METHYLTRANSFERASE CICE"/>
    <property type="match status" value="1"/>
</dbReference>
<evidence type="ECO:0000313" key="7">
    <source>
        <dbReference type="Proteomes" id="UP001176517"/>
    </source>
</evidence>
<dbReference type="GO" id="GO:0032259">
    <property type="term" value="P:methylation"/>
    <property type="evidence" value="ECO:0007669"/>
    <property type="project" value="UniProtKB-KW"/>
</dbReference>
<dbReference type="PANTHER" id="PTHR43712">
    <property type="entry name" value="PUTATIVE (AFU_ORTHOLOGUE AFUA_4G14580)-RELATED"/>
    <property type="match status" value="1"/>
</dbReference>
<proteinExistence type="predicted"/>
<dbReference type="EMBL" id="JAPDMZ010000090">
    <property type="protein sequence ID" value="KAK0550600.1"/>
    <property type="molecule type" value="Genomic_DNA"/>
</dbReference>
<feature type="domain" description="O-methyltransferase C-terminal" evidence="5">
    <location>
        <begin position="206"/>
        <end position="347"/>
    </location>
</feature>
<feature type="compositionally biased region" description="Polar residues" evidence="4">
    <location>
        <begin position="32"/>
        <end position="46"/>
    </location>
</feature>
<dbReference type="GO" id="GO:0008171">
    <property type="term" value="F:O-methyltransferase activity"/>
    <property type="evidence" value="ECO:0007669"/>
    <property type="project" value="InterPro"/>
</dbReference>
<organism evidence="6 7">
    <name type="scientific">Tilletia horrida</name>
    <dbReference type="NCBI Taxonomy" id="155126"/>
    <lineage>
        <taxon>Eukaryota</taxon>
        <taxon>Fungi</taxon>
        <taxon>Dikarya</taxon>
        <taxon>Basidiomycota</taxon>
        <taxon>Ustilaginomycotina</taxon>
        <taxon>Exobasidiomycetes</taxon>
        <taxon>Tilletiales</taxon>
        <taxon>Tilletiaceae</taxon>
        <taxon>Tilletia</taxon>
    </lineage>
</organism>
<name>A0AAN6GRQ7_9BASI</name>
<keyword evidence="1" id="KW-0489">Methyltransferase</keyword>
<dbReference type="InterPro" id="IPR036390">
    <property type="entry name" value="WH_DNA-bd_sf"/>
</dbReference>
<keyword evidence="7" id="KW-1185">Reference proteome</keyword>
<dbReference type="SUPFAM" id="SSF53335">
    <property type="entry name" value="S-adenosyl-L-methionine-dependent methyltransferases"/>
    <property type="match status" value="1"/>
</dbReference>